<dbReference type="GO" id="GO:0016787">
    <property type="term" value="F:hydrolase activity"/>
    <property type="evidence" value="ECO:0007669"/>
    <property type="project" value="UniProtKB-KW"/>
</dbReference>
<protein>
    <submittedName>
        <fullName evidence="2">Alpha/beta hydrolase</fullName>
    </submittedName>
</protein>
<keyword evidence="2" id="KW-0378">Hydrolase</keyword>
<dbReference type="InterPro" id="IPR029058">
    <property type="entry name" value="AB_hydrolase_fold"/>
</dbReference>
<dbReference type="PANTHER" id="PTHR48098:SF6">
    <property type="entry name" value="FERRI-BACILLIBACTIN ESTERASE BESA"/>
    <property type="match status" value="1"/>
</dbReference>
<evidence type="ECO:0000256" key="1">
    <source>
        <dbReference type="SAM" id="SignalP"/>
    </source>
</evidence>
<dbReference type="InterPro" id="IPR050583">
    <property type="entry name" value="Mycobacterial_A85_antigen"/>
</dbReference>
<accession>A0ABW9ZAK3</accession>
<keyword evidence="1" id="KW-0732">Signal</keyword>
<dbReference type="PANTHER" id="PTHR48098">
    <property type="entry name" value="ENTEROCHELIN ESTERASE-RELATED"/>
    <property type="match status" value="1"/>
</dbReference>
<dbReference type="InterPro" id="IPR000801">
    <property type="entry name" value="Esterase-like"/>
</dbReference>
<feature type="signal peptide" evidence="1">
    <location>
        <begin position="1"/>
        <end position="29"/>
    </location>
</feature>
<reference evidence="3" key="1">
    <citation type="submission" date="2020-01" db="EMBL/GenBank/DDBJ databases">
        <title>Sphingomonas sp. strain CSW-10.</title>
        <authorList>
            <person name="Chen W.-M."/>
        </authorList>
    </citation>
    <scope>NUCLEOTIDE SEQUENCE [LARGE SCALE GENOMIC DNA]</scope>
    <source>
        <strain evidence="3">NST-5</strain>
    </source>
</reference>
<dbReference type="Pfam" id="PF00756">
    <property type="entry name" value="Esterase"/>
    <property type="match status" value="1"/>
</dbReference>
<organism evidence="2 3">
    <name type="scientific">Flavobacterium ichthyis</name>
    <dbReference type="NCBI Taxonomy" id="2698827"/>
    <lineage>
        <taxon>Bacteria</taxon>
        <taxon>Pseudomonadati</taxon>
        <taxon>Bacteroidota</taxon>
        <taxon>Flavobacteriia</taxon>
        <taxon>Flavobacteriales</taxon>
        <taxon>Flavobacteriaceae</taxon>
        <taxon>Flavobacterium</taxon>
    </lineage>
</organism>
<sequence length="269" mass="31158">MYYFKINLTKKLKYLLLFLILPISFFAQKGTVSQFELEAPQLSTTKKIWLYLPIGYENSTKKYPVIYMHDAQNLFDAKISFAGEWQVDETLDSLKTKAIVVGIEHGNEKRIDELTPFPNEKYGGGKADVYLDFIVNNLKSHIDKTYRTKSNAKNTVIFGSSLGGLVSYYAVLKYPEVFGKAGVFSPSFWFSEEIYSLTQKSEKIKAKIFFLYGDKESKNLVNEMQRMKKLLDENRCYCLKLDKFVEIKGGEHNEKLWREGFAEAVLWLM</sequence>
<evidence type="ECO:0000313" key="2">
    <source>
        <dbReference type="EMBL" id="NBL64347.1"/>
    </source>
</evidence>
<gene>
    <name evidence="2" type="ORF">GV828_03915</name>
</gene>
<dbReference type="Proteomes" id="UP000798602">
    <property type="component" value="Unassembled WGS sequence"/>
</dbReference>
<dbReference type="SUPFAM" id="SSF53474">
    <property type="entry name" value="alpha/beta-Hydrolases"/>
    <property type="match status" value="1"/>
</dbReference>
<proteinExistence type="predicted"/>
<comment type="caution">
    <text evidence="2">The sequence shown here is derived from an EMBL/GenBank/DDBJ whole genome shotgun (WGS) entry which is preliminary data.</text>
</comment>
<dbReference type="Gene3D" id="3.40.50.1820">
    <property type="entry name" value="alpha/beta hydrolase"/>
    <property type="match status" value="1"/>
</dbReference>
<dbReference type="EMBL" id="JAABLM010000003">
    <property type="protein sequence ID" value="NBL64347.1"/>
    <property type="molecule type" value="Genomic_DNA"/>
</dbReference>
<feature type="chain" id="PRO_5045656923" evidence="1">
    <location>
        <begin position="30"/>
        <end position="269"/>
    </location>
</feature>
<evidence type="ECO:0000313" key="3">
    <source>
        <dbReference type="Proteomes" id="UP000798602"/>
    </source>
</evidence>
<keyword evidence="3" id="KW-1185">Reference proteome</keyword>
<name>A0ABW9ZAK3_9FLAO</name>